<dbReference type="Proteomes" id="UP001172673">
    <property type="component" value="Unassembled WGS sequence"/>
</dbReference>
<reference evidence="2" key="1">
    <citation type="submission" date="2022-10" db="EMBL/GenBank/DDBJ databases">
        <title>Culturing micro-colonial fungi from biological soil crusts in the Mojave desert and describing Neophaeococcomyces mojavensis, and introducing the new genera and species Taxawa tesnikishii.</title>
        <authorList>
            <person name="Kurbessoian T."/>
            <person name="Stajich J.E."/>
        </authorList>
    </citation>
    <scope>NUCLEOTIDE SEQUENCE</scope>
    <source>
        <strain evidence="2">TK_41</strain>
    </source>
</reference>
<accession>A0AA38WY61</accession>
<dbReference type="Pfam" id="PF11951">
    <property type="entry name" value="Fungal_trans_2"/>
    <property type="match status" value="1"/>
</dbReference>
<dbReference type="EMBL" id="JAPDRK010000022">
    <property type="protein sequence ID" value="KAJ9603271.1"/>
    <property type="molecule type" value="Genomic_DNA"/>
</dbReference>
<sequence>MAPTKPTAVHFVDSHPFPASKREQEILRAAARSHAARVSHPTYRQVSEKAGEEGNDNAVQSAFSDRFVSEEKSLSSATSTIYPVAKPIRELAQDNARPWQKFNQKDQPFRRYRITTQKLNKPILREVSGGHKSEDTSQAAGYLQAVHARSSIPLFKGNSDPFDATIVPVSALEHLLLQQARAQSMQNTWPSEIALRHNHSALTAESLKKMPPFISDKASSHAVIAHAYYSSGSRQRIRGQPYEKFLADGEKHKFLGLRALQKLIEEQNRTGDPLKLNYIFVSCCWLAAAEMLSGNIQAAIVHLTASKKILDAMGGWSATGRMQQEILLGAVVNLAAGLRSRPVIDIGDFDPGPWRTRQQSPPLKRSPSLHKDLRIAFPDTPSTPASTTTNVSRRLRTIIDDMKELLAVEELKFKYATSPAAGTTQIFRWSHARKISIRARALNYWCDFNEAAKHQGTPILTIHVPVRVGMALPSPLTLSYEFALCVAMRTFDRCIFEEHYQPAGVFRESKRYHMELAAVMNEIRPAAEDFSLVPNDHNHDVLWIYSVGAYLEDVFMRPELRRKEDPVANEEKFFSMRFSYLVATNLEFRKFEDVTRLLQENYLYFPRLQDASLRKLIEL</sequence>
<name>A0AA38WY61_9EURO</name>
<comment type="caution">
    <text evidence="2">The sequence shown here is derived from an EMBL/GenBank/DDBJ whole genome shotgun (WGS) entry which is preliminary data.</text>
</comment>
<dbReference type="AlphaFoldDB" id="A0AA38WY61"/>
<organism evidence="2 3">
    <name type="scientific">Cladophialophora chaetospira</name>
    <dbReference type="NCBI Taxonomy" id="386627"/>
    <lineage>
        <taxon>Eukaryota</taxon>
        <taxon>Fungi</taxon>
        <taxon>Dikarya</taxon>
        <taxon>Ascomycota</taxon>
        <taxon>Pezizomycotina</taxon>
        <taxon>Eurotiomycetes</taxon>
        <taxon>Chaetothyriomycetidae</taxon>
        <taxon>Chaetothyriales</taxon>
        <taxon>Herpotrichiellaceae</taxon>
        <taxon>Cladophialophora</taxon>
    </lineage>
</organism>
<keyword evidence="3" id="KW-1185">Reference proteome</keyword>
<dbReference type="InterPro" id="IPR021858">
    <property type="entry name" value="Fun_TF"/>
</dbReference>
<proteinExistence type="predicted"/>
<evidence type="ECO:0000313" key="2">
    <source>
        <dbReference type="EMBL" id="KAJ9603271.1"/>
    </source>
</evidence>
<gene>
    <name evidence="2" type="ORF">H2200_012049</name>
</gene>
<protein>
    <submittedName>
        <fullName evidence="2">Uncharacterized protein</fullName>
    </submittedName>
</protein>
<evidence type="ECO:0000313" key="3">
    <source>
        <dbReference type="Proteomes" id="UP001172673"/>
    </source>
</evidence>
<feature type="region of interest" description="Disordered" evidence="1">
    <location>
        <begin position="33"/>
        <end position="56"/>
    </location>
</feature>
<evidence type="ECO:0000256" key="1">
    <source>
        <dbReference type="SAM" id="MobiDB-lite"/>
    </source>
</evidence>